<keyword evidence="2" id="KW-1185">Reference proteome</keyword>
<accession>A0ABT5Z9F8</accession>
<name>A0ABT5Z9F8_9ACTN</name>
<dbReference type="RefSeq" id="WP_275819559.1">
    <property type="nucleotide sequence ID" value="NZ_BAAANM010000028.1"/>
</dbReference>
<organism evidence="1 2">
    <name type="scientific">Streptantibioticus ferralitis</name>
    <dbReference type="NCBI Taxonomy" id="236510"/>
    <lineage>
        <taxon>Bacteria</taxon>
        <taxon>Bacillati</taxon>
        <taxon>Actinomycetota</taxon>
        <taxon>Actinomycetes</taxon>
        <taxon>Kitasatosporales</taxon>
        <taxon>Streptomycetaceae</taxon>
        <taxon>Streptantibioticus</taxon>
    </lineage>
</organism>
<proteinExistence type="predicted"/>
<dbReference type="EMBL" id="JARHTQ010000025">
    <property type="protein sequence ID" value="MDF2259695.1"/>
    <property type="molecule type" value="Genomic_DNA"/>
</dbReference>
<gene>
    <name evidence="1" type="ORF">P2L57_29440</name>
</gene>
<evidence type="ECO:0000313" key="1">
    <source>
        <dbReference type="EMBL" id="MDF2259695.1"/>
    </source>
</evidence>
<evidence type="ECO:0000313" key="2">
    <source>
        <dbReference type="Proteomes" id="UP001220022"/>
    </source>
</evidence>
<sequence length="147" mass="16193">MSDTPSPNPTAQAQQQVLSSYQKMWTATEKVYASGSYQGVNLNLYLQDKALENVKLTEAYLQQNGIVIPGQPKLAPTVTAINLGAQPPTATIKDCVDSTNFVGVYKVTNKPVQTADNNRRHVNTFTAQKYGDQWYFTNSVIDRTGTC</sequence>
<comment type="caution">
    <text evidence="1">The sequence shown here is derived from an EMBL/GenBank/DDBJ whole genome shotgun (WGS) entry which is preliminary data.</text>
</comment>
<protein>
    <submittedName>
        <fullName evidence="1">Uncharacterized protein</fullName>
    </submittedName>
</protein>
<dbReference type="Proteomes" id="UP001220022">
    <property type="component" value="Unassembled WGS sequence"/>
</dbReference>
<reference evidence="1 2" key="1">
    <citation type="submission" date="2023-03" db="EMBL/GenBank/DDBJ databases">
        <title>Draft genome sequence of type strain Streptomyces ferralitis JCM 14344.</title>
        <authorList>
            <person name="Klaysubun C."/>
            <person name="Duangmal K."/>
        </authorList>
    </citation>
    <scope>NUCLEOTIDE SEQUENCE [LARGE SCALE GENOMIC DNA]</scope>
    <source>
        <strain evidence="1 2">JCM 14344</strain>
    </source>
</reference>